<dbReference type="SUPFAM" id="SSF56655">
    <property type="entry name" value="Carbohydrate phosphatase"/>
    <property type="match status" value="1"/>
</dbReference>
<dbReference type="Gene3D" id="3.30.540.10">
    <property type="entry name" value="Fructose-1,6-Bisphosphatase, subunit A, domain 1"/>
    <property type="match status" value="1"/>
</dbReference>
<dbReference type="Proteomes" id="UP000243105">
    <property type="component" value="Unassembled WGS sequence"/>
</dbReference>
<evidence type="ECO:0000256" key="3">
    <source>
        <dbReference type="ARBA" id="ARBA00022842"/>
    </source>
</evidence>
<accession>A0A916LJF2</accession>
<dbReference type="GO" id="GO:0008934">
    <property type="term" value="F:inositol monophosphate 1-phosphatase activity"/>
    <property type="evidence" value="ECO:0007669"/>
    <property type="project" value="TreeGrafter"/>
</dbReference>
<evidence type="ECO:0000256" key="1">
    <source>
        <dbReference type="ARBA" id="ARBA00022723"/>
    </source>
</evidence>
<dbReference type="GO" id="GO:0046872">
    <property type="term" value="F:metal ion binding"/>
    <property type="evidence" value="ECO:0007669"/>
    <property type="project" value="UniProtKB-KW"/>
</dbReference>
<gene>
    <name evidence="5" type="ORF">JGI25_00796</name>
</gene>
<feature type="binding site" evidence="4">
    <location>
        <position position="91"/>
    </location>
    <ligand>
        <name>Mg(2+)</name>
        <dbReference type="ChEBI" id="CHEBI:18420"/>
        <label>1</label>
        <note>catalytic</note>
    </ligand>
</feature>
<dbReference type="AlphaFoldDB" id="A0A916LJF2"/>
<dbReference type="Gene3D" id="3.40.190.80">
    <property type="match status" value="1"/>
</dbReference>
<dbReference type="RefSeq" id="WP_072263839.1">
    <property type="nucleotide sequence ID" value="NZ_CZVV01000043.1"/>
</dbReference>
<dbReference type="InterPro" id="IPR020583">
    <property type="entry name" value="Inositol_monoP_metal-BS"/>
</dbReference>
<dbReference type="PANTHER" id="PTHR20854:SF4">
    <property type="entry name" value="INOSITOL-1-MONOPHOSPHATASE-RELATED"/>
    <property type="match status" value="1"/>
</dbReference>
<dbReference type="PRINTS" id="PR00377">
    <property type="entry name" value="IMPHPHTASES"/>
</dbReference>
<dbReference type="GO" id="GO:0006020">
    <property type="term" value="P:inositol metabolic process"/>
    <property type="evidence" value="ECO:0007669"/>
    <property type="project" value="TreeGrafter"/>
</dbReference>
<evidence type="ECO:0000313" key="5">
    <source>
        <dbReference type="EMBL" id="CUT00813.1"/>
    </source>
</evidence>
<dbReference type="GO" id="GO:0007165">
    <property type="term" value="P:signal transduction"/>
    <property type="evidence" value="ECO:0007669"/>
    <property type="project" value="TreeGrafter"/>
</dbReference>
<dbReference type="Pfam" id="PF00459">
    <property type="entry name" value="Inositol_P"/>
    <property type="match status" value="1"/>
</dbReference>
<organism evidence="5 6">
    <name type="scientific">Kryptobacter tengchongensis</name>
    <dbReference type="NCBI Taxonomy" id="1643429"/>
    <lineage>
        <taxon>Bacteria</taxon>
        <taxon>Pseudomonadati</taxon>
        <taxon>Candidatus Kryptoniota</taxon>
        <taxon>Candidatus Kryptobacter</taxon>
    </lineage>
</organism>
<reference evidence="5 6" key="1">
    <citation type="submission" date="2015-11" db="EMBL/GenBank/DDBJ databases">
        <authorList>
            <person name="Varghese N."/>
        </authorList>
    </citation>
    <scope>NUCLEOTIDE SEQUENCE [LARGE SCALE GENOMIC DNA]</scope>
    <source>
        <strain evidence="5 6">JGI-25</strain>
    </source>
</reference>
<dbReference type="PROSITE" id="PS00629">
    <property type="entry name" value="IMP_1"/>
    <property type="match status" value="1"/>
</dbReference>
<feature type="binding site" evidence="4">
    <location>
        <position position="229"/>
    </location>
    <ligand>
        <name>Mg(2+)</name>
        <dbReference type="ChEBI" id="CHEBI:18420"/>
        <label>1</label>
        <note>catalytic</note>
    </ligand>
</feature>
<dbReference type="EMBL" id="CZVV01000043">
    <property type="protein sequence ID" value="CUT00813.1"/>
    <property type="molecule type" value="Genomic_DNA"/>
</dbReference>
<evidence type="ECO:0000313" key="6">
    <source>
        <dbReference type="Proteomes" id="UP000243105"/>
    </source>
</evidence>
<evidence type="ECO:0000256" key="2">
    <source>
        <dbReference type="ARBA" id="ARBA00022801"/>
    </source>
</evidence>
<protein>
    <submittedName>
        <fullName evidence="5">Myo-inositol-1(Or 4)-monophosphatase</fullName>
    </submittedName>
</protein>
<feature type="binding site" evidence="4">
    <location>
        <position position="70"/>
    </location>
    <ligand>
        <name>Mg(2+)</name>
        <dbReference type="ChEBI" id="CHEBI:18420"/>
        <label>1</label>
        <note>catalytic</note>
    </ligand>
</feature>
<keyword evidence="3 4" id="KW-0460">Magnesium</keyword>
<comment type="caution">
    <text evidence="5">The sequence shown here is derived from an EMBL/GenBank/DDBJ whole genome shotgun (WGS) entry which is preliminary data.</text>
</comment>
<keyword evidence="1 4" id="KW-0479">Metal-binding</keyword>
<comment type="cofactor">
    <cofactor evidence="4">
        <name>Mg(2+)</name>
        <dbReference type="ChEBI" id="CHEBI:18420"/>
    </cofactor>
</comment>
<feature type="binding site" evidence="4">
    <location>
        <position position="90"/>
    </location>
    <ligand>
        <name>Mg(2+)</name>
        <dbReference type="ChEBI" id="CHEBI:18420"/>
        <label>2</label>
    </ligand>
</feature>
<evidence type="ECO:0000256" key="4">
    <source>
        <dbReference type="PIRSR" id="PIRSR600760-2"/>
    </source>
</evidence>
<dbReference type="CDD" id="cd01638">
    <property type="entry name" value="CysQ"/>
    <property type="match status" value="1"/>
</dbReference>
<dbReference type="InterPro" id="IPR000760">
    <property type="entry name" value="Inositol_monophosphatase-like"/>
</dbReference>
<keyword evidence="2" id="KW-0378">Hydrolase</keyword>
<name>A0A916LJF2_KRYT1</name>
<sequence length="283" mass="31887">MNRCREFEVAISAVLEAGEVLMRYFKNKNYRITYKSKFGKSPVTDADIKSNEILKKNIVSAFPDDGWFSEETADDMLRLEKRRVWIVDPLDGTKSFIRGVSEFTISIALVEDGIPIVGVVYNPPGEELYFASRGNGAYLFKGDTLRGLKNLNVEEIKDYRFYASKSKKSVKEAVIIASKGEIEKNETLKNLVGKFGEVRFRKSIAYKIVSVAIGWADALVSLSSKNEWDIAGAHVIAEEAGLKVTDSFGEKIFYNERNAKKKGIIVANEILHNEILKILNLRK</sequence>
<proteinExistence type="predicted"/>
<feature type="binding site" evidence="4">
    <location>
        <position position="88"/>
    </location>
    <ligand>
        <name>Mg(2+)</name>
        <dbReference type="ChEBI" id="CHEBI:18420"/>
        <label>1</label>
        <note>catalytic</note>
    </ligand>
</feature>
<dbReference type="PANTHER" id="PTHR20854">
    <property type="entry name" value="INOSITOL MONOPHOSPHATASE"/>
    <property type="match status" value="1"/>
</dbReference>